<dbReference type="InterPro" id="IPR051783">
    <property type="entry name" value="NAD(P)-dependent_oxidoreduct"/>
</dbReference>
<dbReference type="EMBL" id="VCAU01000009">
    <property type="protein sequence ID" value="KAF9892995.1"/>
    <property type="molecule type" value="Genomic_DNA"/>
</dbReference>
<dbReference type="PANTHER" id="PTHR48079">
    <property type="entry name" value="PROTEIN YEEZ"/>
    <property type="match status" value="1"/>
</dbReference>
<dbReference type="Proteomes" id="UP001194746">
    <property type="component" value="Unassembled WGS sequence"/>
</dbReference>
<sequence>MTQQKILLAGATGYVGGTVLNTLLNTNDATIKKSPISVLVRGEESARLYEAKGLRTVQFKDDVAVTNAARDHDVVINAASGFDAEFATALIRGLGQRKHDGGKTVHYIHTSGTTNYADSPILNLYPNHEFGVFSDMCPQHIVSTLKQLNQAVPYQQRSTDLAVLAAGKEASVQTHTVCLPMIYGIGTGEGNKLTRQVPCLMQAAVKEGQAWIVGDGHGIKKHIHVEDAARLYELILSRVLRGLAVPFGEEGVIFVESGEHSWSQVGKAIAATGKKLGVLQTDEVKSLGLKEATEKLGGGDEKYIELAFVSSARSSADVARSLGWKPVHTEESFWGSFEQQWQVALQDLVK</sequence>
<dbReference type="Pfam" id="PF01370">
    <property type="entry name" value="Epimerase"/>
    <property type="match status" value="1"/>
</dbReference>
<feature type="domain" description="NAD-dependent epimerase/dehydratase" evidence="1">
    <location>
        <begin position="6"/>
        <end position="238"/>
    </location>
</feature>
<accession>A0AAD4CUL1</accession>
<dbReference type="GO" id="GO:0005737">
    <property type="term" value="C:cytoplasm"/>
    <property type="evidence" value="ECO:0007669"/>
    <property type="project" value="TreeGrafter"/>
</dbReference>
<dbReference type="InterPro" id="IPR036291">
    <property type="entry name" value="NAD(P)-bd_dom_sf"/>
</dbReference>
<dbReference type="GO" id="GO:0004029">
    <property type="term" value="F:aldehyde dehydrogenase (NAD+) activity"/>
    <property type="evidence" value="ECO:0007669"/>
    <property type="project" value="TreeGrafter"/>
</dbReference>
<organism evidence="2 3">
    <name type="scientific">Aspergillus nanangensis</name>
    <dbReference type="NCBI Taxonomy" id="2582783"/>
    <lineage>
        <taxon>Eukaryota</taxon>
        <taxon>Fungi</taxon>
        <taxon>Dikarya</taxon>
        <taxon>Ascomycota</taxon>
        <taxon>Pezizomycotina</taxon>
        <taxon>Eurotiomycetes</taxon>
        <taxon>Eurotiomycetidae</taxon>
        <taxon>Eurotiales</taxon>
        <taxon>Aspergillaceae</taxon>
        <taxon>Aspergillus</taxon>
        <taxon>Aspergillus subgen. Circumdati</taxon>
    </lineage>
</organism>
<dbReference type="Gene3D" id="3.40.50.720">
    <property type="entry name" value="NAD(P)-binding Rossmann-like Domain"/>
    <property type="match status" value="1"/>
</dbReference>
<dbReference type="InterPro" id="IPR001509">
    <property type="entry name" value="Epimerase_deHydtase"/>
</dbReference>
<evidence type="ECO:0000259" key="1">
    <source>
        <dbReference type="Pfam" id="PF01370"/>
    </source>
</evidence>
<dbReference type="PANTHER" id="PTHR48079:SF6">
    <property type="entry name" value="NAD(P)-BINDING DOMAIN-CONTAINING PROTEIN-RELATED"/>
    <property type="match status" value="1"/>
</dbReference>
<evidence type="ECO:0000313" key="3">
    <source>
        <dbReference type="Proteomes" id="UP001194746"/>
    </source>
</evidence>
<proteinExistence type="predicted"/>
<reference evidence="2" key="1">
    <citation type="journal article" date="2019" name="Beilstein J. Org. Chem.">
        <title>Nanangenines: drimane sesquiterpenoids as the dominant metabolite cohort of a novel Australian fungus, Aspergillus nanangensis.</title>
        <authorList>
            <person name="Lacey H.J."/>
            <person name="Gilchrist C.L.M."/>
            <person name="Crombie A."/>
            <person name="Kalaitzis J.A."/>
            <person name="Vuong D."/>
            <person name="Rutledge P.J."/>
            <person name="Turner P."/>
            <person name="Pitt J.I."/>
            <person name="Lacey E."/>
            <person name="Chooi Y.H."/>
            <person name="Piggott A.M."/>
        </authorList>
    </citation>
    <scope>NUCLEOTIDE SEQUENCE</scope>
    <source>
        <strain evidence="2">MST-FP2251</strain>
    </source>
</reference>
<comment type="caution">
    <text evidence="2">The sequence shown here is derived from an EMBL/GenBank/DDBJ whole genome shotgun (WGS) entry which is preliminary data.</text>
</comment>
<evidence type="ECO:0000313" key="2">
    <source>
        <dbReference type="EMBL" id="KAF9892995.1"/>
    </source>
</evidence>
<keyword evidence="3" id="KW-1185">Reference proteome</keyword>
<reference evidence="2" key="2">
    <citation type="submission" date="2020-02" db="EMBL/GenBank/DDBJ databases">
        <authorList>
            <person name="Gilchrist C.L.M."/>
            <person name="Chooi Y.-H."/>
        </authorList>
    </citation>
    <scope>NUCLEOTIDE SEQUENCE</scope>
    <source>
        <strain evidence="2">MST-FP2251</strain>
    </source>
</reference>
<protein>
    <recommendedName>
        <fullName evidence="1">NAD-dependent epimerase/dehydratase domain-containing protein</fullName>
    </recommendedName>
</protein>
<gene>
    <name evidence="2" type="ORF">FE257_012406</name>
</gene>
<dbReference type="SUPFAM" id="SSF51735">
    <property type="entry name" value="NAD(P)-binding Rossmann-fold domains"/>
    <property type="match status" value="1"/>
</dbReference>
<name>A0AAD4CUL1_ASPNN</name>
<dbReference type="AlphaFoldDB" id="A0AAD4CUL1"/>